<dbReference type="InterPro" id="IPR000683">
    <property type="entry name" value="Gfo/Idh/MocA-like_OxRdtase_N"/>
</dbReference>
<feature type="domain" description="Gfo/Idh/MocA-like oxidoreductase N-terminal" evidence="3">
    <location>
        <begin position="1"/>
        <end position="119"/>
    </location>
</feature>
<sequence>MKVAVLGCGGMGHVHARIYAGMEDVTLTAVCDTDPPRAQSLAEELEVAAYVDFDEMLRQAEFDVISIAVPSWLHHTYAVQAARAGKHVICEKPIALTPEDARDMIDVCAANGVRLFIGHVVRFFPDYARLKYTLDNGSLGKPGVAHVSRRGGHPAKTHPWYADADKSGGIIVDLMIHDLDFLRWSLGDVSQVYAMERKETLLEYALVTLEFKSGAVANAEGYWGYPGPFQTKAELTGSGGIAQASSLDSSSIKLHRREPATENSPFVAIPGSPSASSPYERELKHFIACIRGEAEPIVTAEDALRALELALAAQESCRSGQPVKLASASGGHSPEPNGK</sequence>
<name>A0ABV5KY38_9BACL</name>
<dbReference type="PANTHER" id="PTHR43377">
    <property type="entry name" value="BILIVERDIN REDUCTASE A"/>
    <property type="match status" value="1"/>
</dbReference>
<evidence type="ECO:0000259" key="3">
    <source>
        <dbReference type="Pfam" id="PF01408"/>
    </source>
</evidence>
<proteinExistence type="inferred from homology"/>
<dbReference type="Pfam" id="PF01408">
    <property type="entry name" value="GFO_IDH_MocA"/>
    <property type="match status" value="1"/>
</dbReference>
<evidence type="ECO:0000313" key="6">
    <source>
        <dbReference type="Proteomes" id="UP001589747"/>
    </source>
</evidence>
<reference evidence="5 6" key="1">
    <citation type="submission" date="2024-09" db="EMBL/GenBank/DDBJ databases">
        <authorList>
            <person name="Sun Q."/>
            <person name="Mori K."/>
        </authorList>
    </citation>
    <scope>NUCLEOTIDE SEQUENCE [LARGE SCALE GENOMIC DNA]</scope>
    <source>
        <strain evidence="5 6">TISTR 2452</strain>
    </source>
</reference>
<organism evidence="5 6">
    <name type="scientific">Paenibacillus aurantiacus</name>
    <dbReference type="NCBI Taxonomy" id="1936118"/>
    <lineage>
        <taxon>Bacteria</taxon>
        <taxon>Bacillati</taxon>
        <taxon>Bacillota</taxon>
        <taxon>Bacilli</taxon>
        <taxon>Bacillales</taxon>
        <taxon>Paenibacillaceae</taxon>
        <taxon>Paenibacillus</taxon>
    </lineage>
</organism>
<evidence type="ECO:0000256" key="2">
    <source>
        <dbReference type="SAM" id="MobiDB-lite"/>
    </source>
</evidence>
<dbReference type="InterPro" id="IPR004104">
    <property type="entry name" value="Gfo/Idh/MocA-like_OxRdtase_C"/>
</dbReference>
<feature type="region of interest" description="Disordered" evidence="2">
    <location>
        <begin position="320"/>
        <end position="339"/>
    </location>
</feature>
<comment type="caution">
    <text evidence="5">The sequence shown here is derived from an EMBL/GenBank/DDBJ whole genome shotgun (WGS) entry which is preliminary data.</text>
</comment>
<gene>
    <name evidence="5" type="ORF">ACFFSY_24625</name>
</gene>
<dbReference type="InterPro" id="IPR051450">
    <property type="entry name" value="Gfo/Idh/MocA_Oxidoreductases"/>
</dbReference>
<dbReference type="SUPFAM" id="SSF55347">
    <property type="entry name" value="Glyceraldehyde-3-phosphate dehydrogenase-like, C-terminal domain"/>
    <property type="match status" value="1"/>
</dbReference>
<evidence type="ECO:0000259" key="4">
    <source>
        <dbReference type="Pfam" id="PF02894"/>
    </source>
</evidence>
<dbReference type="SUPFAM" id="SSF51735">
    <property type="entry name" value="NAD(P)-binding Rossmann-fold domains"/>
    <property type="match status" value="1"/>
</dbReference>
<dbReference type="InterPro" id="IPR036291">
    <property type="entry name" value="NAD(P)-bd_dom_sf"/>
</dbReference>
<keyword evidence="6" id="KW-1185">Reference proteome</keyword>
<evidence type="ECO:0000256" key="1">
    <source>
        <dbReference type="ARBA" id="ARBA00010928"/>
    </source>
</evidence>
<dbReference type="Gene3D" id="3.30.360.10">
    <property type="entry name" value="Dihydrodipicolinate Reductase, domain 2"/>
    <property type="match status" value="1"/>
</dbReference>
<protein>
    <submittedName>
        <fullName evidence="5">Gfo/Idh/MocA family protein</fullName>
    </submittedName>
</protein>
<comment type="similarity">
    <text evidence="1">Belongs to the Gfo/Idh/MocA family.</text>
</comment>
<dbReference type="Proteomes" id="UP001589747">
    <property type="component" value="Unassembled WGS sequence"/>
</dbReference>
<accession>A0ABV5KY38</accession>
<feature type="domain" description="Gfo/Idh/MocA-like oxidoreductase C-terminal" evidence="4">
    <location>
        <begin position="133"/>
        <end position="325"/>
    </location>
</feature>
<feature type="region of interest" description="Disordered" evidence="2">
    <location>
        <begin position="253"/>
        <end position="275"/>
    </location>
</feature>
<evidence type="ECO:0000313" key="5">
    <source>
        <dbReference type="EMBL" id="MFB9329133.1"/>
    </source>
</evidence>
<dbReference type="EMBL" id="JBHMDO010000039">
    <property type="protein sequence ID" value="MFB9329133.1"/>
    <property type="molecule type" value="Genomic_DNA"/>
</dbReference>
<dbReference type="Gene3D" id="3.40.50.720">
    <property type="entry name" value="NAD(P)-binding Rossmann-like Domain"/>
    <property type="match status" value="1"/>
</dbReference>
<dbReference type="RefSeq" id="WP_377499108.1">
    <property type="nucleotide sequence ID" value="NZ_JBHMDO010000039.1"/>
</dbReference>
<dbReference type="Pfam" id="PF02894">
    <property type="entry name" value="GFO_IDH_MocA_C"/>
    <property type="match status" value="1"/>
</dbReference>
<dbReference type="PANTHER" id="PTHR43377:SF1">
    <property type="entry name" value="BILIVERDIN REDUCTASE A"/>
    <property type="match status" value="1"/>
</dbReference>